<keyword evidence="1" id="KW-1133">Transmembrane helix</keyword>
<protein>
    <submittedName>
        <fullName evidence="2">Uncharacterized protein</fullName>
    </submittedName>
</protein>
<sequence length="59" mass="5998">MRDLVTTILDVLGLLLLAAGLAAAAYLLIGWACLVVAGAVVLGGSQLAAYLTRTRRAAS</sequence>
<keyword evidence="1" id="KW-0472">Membrane</keyword>
<comment type="caution">
    <text evidence="2">The sequence shown here is derived from an EMBL/GenBank/DDBJ whole genome shotgun (WGS) entry which is preliminary data.</text>
</comment>
<dbReference type="RefSeq" id="WP_377421326.1">
    <property type="nucleotide sequence ID" value="NZ_JBHSPR010000010.1"/>
</dbReference>
<feature type="transmembrane region" description="Helical" evidence="1">
    <location>
        <begin position="34"/>
        <end position="52"/>
    </location>
</feature>
<dbReference type="EMBL" id="JBHSPR010000010">
    <property type="protein sequence ID" value="MFC6017223.1"/>
    <property type="molecule type" value="Genomic_DNA"/>
</dbReference>
<organism evidence="2 3">
    <name type="scientific">Plantactinospora solaniradicis</name>
    <dbReference type="NCBI Taxonomy" id="1723736"/>
    <lineage>
        <taxon>Bacteria</taxon>
        <taxon>Bacillati</taxon>
        <taxon>Actinomycetota</taxon>
        <taxon>Actinomycetes</taxon>
        <taxon>Micromonosporales</taxon>
        <taxon>Micromonosporaceae</taxon>
        <taxon>Plantactinospora</taxon>
    </lineage>
</organism>
<reference evidence="3" key="1">
    <citation type="journal article" date="2019" name="Int. J. Syst. Evol. Microbiol.">
        <title>The Global Catalogue of Microorganisms (GCM) 10K type strain sequencing project: providing services to taxonomists for standard genome sequencing and annotation.</title>
        <authorList>
            <consortium name="The Broad Institute Genomics Platform"/>
            <consortium name="The Broad Institute Genome Sequencing Center for Infectious Disease"/>
            <person name="Wu L."/>
            <person name="Ma J."/>
        </authorList>
    </citation>
    <scope>NUCLEOTIDE SEQUENCE [LARGE SCALE GENOMIC DNA]</scope>
    <source>
        <strain evidence="3">ZS-35-S2</strain>
    </source>
</reference>
<proteinExistence type="predicted"/>
<keyword evidence="3" id="KW-1185">Reference proteome</keyword>
<keyword evidence="1" id="KW-0812">Transmembrane</keyword>
<evidence type="ECO:0000313" key="2">
    <source>
        <dbReference type="EMBL" id="MFC6017223.1"/>
    </source>
</evidence>
<accession>A0ABW1K8T7</accession>
<name>A0ABW1K8T7_9ACTN</name>
<gene>
    <name evidence="2" type="ORF">ACFP2T_13525</name>
</gene>
<evidence type="ECO:0000313" key="3">
    <source>
        <dbReference type="Proteomes" id="UP001596203"/>
    </source>
</evidence>
<dbReference type="Proteomes" id="UP001596203">
    <property type="component" value="Unassembled WGS sequence"/>
</dbReference>
<evidence type="ECO:0000256" key="1">
    <source>
        <dbReference type="SAM" id="Phobius"/>
    </source>
</evidence>